<name>A0A7J6DRY9_CANSA</name>
<feature type="non-terminal residue" evidence="1">
    <location>
        <position position="167"/>
    </location>
</feature>
<dbReference type="Proteomes" id="UP000583929">
    <property type="component" value="Unassembled WGS sequence"/>
</dbReference>
<sequence>MTQANGSGLLVERRWSNGGVWVRFGAVYRMEATGSEPGTLSEKEADSGLGVGIAIGSESGAEGSCSVLIAKSLTELYNYDKWSSAYDVRKILLSIQSLLGVCHSSIAIGQGLVYGGDLSRVAVRGYILVLSFFYVDSDVQYMSRKLSDPRKQQDYEVKTTIDIKSSH</sequence>
<dbReference type="EMBL" id="JAATIQ010000668">
    <property type="protein sequence ID" value="KAF4348833.1"/>
    <property type="molecule type" value="Genomic_DNA"/>
</dbReference>
<dbReference type="AlphaFoldDB" id="A0A7J6DRY9"/>
<keyword evidence="2" id="KW-1185">Reference proteome</keyword>
<evidence type="ECO:0000313" key="1">
    <source>
        <dbReference type="EMBL" id="KAF4348833.1"/>
    </source>
</evidence>
<organism evidence="1 2">
    <name type="scientific">Cannabis sativa</name>
    <name type="common">Hemp</name>
    <name type="synonym">Marijuana</name>
    <dbReference type="NCBI Taxonomy" id="3483"/>
    <lineage>
        <taxon>Eukaryota</taxon>
        <taxon>Viridiplantae</taxon>
        <taxon>Streptophyta</taxon>
        <taxon>Embryophyta</taxon>
        <taxon>Tracheophyta</taxon>
        <taxon>Spermatophyta</taxon>
        <taxon>Magnoliopsida</taxon>
        <taxon>eudicotyledons</taxon>
        <taxon>Gunneridae</taxon>
        <taxon>Pentapetalae</taxon>
        <taxon>rosids</taxon>
        <taxon>fabids</taxon>
        <taxon>Rosales</taxon>
        <taxon>Cannabaceae</taxon>
        <taxon>Cannabis</taxon>
    </lineage>
</organism>
<gene>
    <name evidence="1" type="ORF">G4B88_004983</name>
</gene>
<reference evidence="1 2" key="1">
    <citation type="journal article" date="2020" name="bioRxiv">
        <title>Sequence and annotation of 42 cannabis genomes reveals extensive copy number variation in cannabinoid synthesis and pathogen resistance genes.</title>
        <authorList>
            <person name="Mckernan K.J."/>
            <person name="Helbert Y."/>
            <person name="Kane L.T."/>
            <person name="Ebling H."/>
            <person name="Zhang L."/>
            <person name="Liu B."/>
            <person name="Eaton Z."/>
            <person name="Mclaughlin S."/>
            <person name="Kingan S."/>
            <person name="Baybayan P."/>
            <person name="Concepcion G."/>
            <person name="Jordan M."/>
            <person name="Riva A."/>
            <person name="Barbazuk W."/>
            <person name="Harkins T."/>
        </authorList>
    </citation>
    <scope>NUCLEOTIDE SEQUENCE [LARGE SCALE GENOMIC DNA]</scope>
    <source>
        <strain evidence="2">cv. Jamaican Lion 4</strain>
        <tissue evidence="1">Leaf</tissue>
    </source>
</reference>
<protein>
    <submittedName>
        <fullName evidence="1">Uncharacterized protein</fullName>
    </submittedName>
</protein>
<proteinExistence type="predicted"/>
<evidence type="ECO:0000313" key="2">
    <source>
        <dbReference type="Proteomes" id="UP000583929"/>
    </source>
</evidence>
<comment type="caution">
    <text evidence="1">The sequence shown here is derived from an EMBL/GenBank/DDBJ whole genome shotgun (WGS) entry which is preliminary data.</text>
</comment>
<accession>A0A7J6DRY9</accession>